<proteinExistence type="predicted"/>
<evidence type="ECO:0000313" key="1">
    <source>
        <dbReference type="EMBL" id="KAJ9058473.1"/>
    </source>
</evidence>
<dbReference type="EMBL" id="QTSX02005721">
    <property type="protein sequence ID" value="KAJ9058473.1"/>
    <property type="molecule type" value="Genomic_DNA"/>
</dbReference>
<accession>A0ACC2S7X4</accession>
<sequence length="172" mass="18966">MVPAAVPWALVGQSASYLIKLAPLLWWALPSSQQSKLAAEANRPSPGTRYPETASKVLQQARECMLHQEAEASSRMSPSHLQYILEWESLQDVPNKINGVCTANSNEDHWVKVEQLGILVGSYLDASSPCFSPRSASCNIRNKQFIKFLSSHTTGGDNATALPHDKCSWRKT</sequence>
<reference evidence="1" key="1">
    <citation type="submission" date="2022-04" db="EMBL/GenBank/DDBJ databases">
        <title>Genome of the entomopathogenic fungus Entomophthora muscae.</title>
        <authorList>
            <person name="Elya C."/>
            <person name="Lovett B.R."/>
            <person name="Lee E."/>
            <person name="Macias A.M."/>
            <person name="Hajek A.E."/>
            <person name="De Bivort B.L."/>
            <person name="Kasson M.T."/>
            <person name="De Fine Licht H.H."/>
            <person name="Stajich J.E."/>
        </authorList>
    </citation>
    <scope>NUCLEOTIDE SEQUENCE</scope>
    <source>
        <strain evidence="1">Berkeley</strain>
    </source>
</reference>
<comment type="caution">
    <text evidence="1">The sequence shown here is derived from an EMBL/GenBank/DDBJ whole genome shotgun (WGS) entry which is preliminary data.</text>
</comment>
<keyword evidence="2" id="KW-1185">Reference proteome</keyword>
<dbReference type="Proteomes" id="UP001165960">
    <property type="component" value="Unassembled WGS sequence"/>
</dbReference>
<gene>
    <name evidence="1" type="ORF">DSO57_1011850</name>
</gene>
<organism evidence="1 2">
    <name type="scientific">Entomophthora muscae</name>
    <dbReference type="NCBI Taxonomy" id="34485"/>
    <lineage>
        <taxon>Eukaryota</taxon>
        <taxon>Fungi</taxon>
        <taxon>Fungi incertae sedis</taxon>
        <taxon>Zoopagomycota</taxon>
        <taxon>Entomophthoromycotina</taxon>
        <taxon>Entomophthoromycetes</taxon>
        <taxon>Entomophthorales</taxon>
        <taxon>Entomophthoraceae</taxon>
        <taxon>Entomophthora</taxon>
    </lineage>
</organism>
<name>A0ACC2S7X4_9FUNG</name>
<protein>
    <submittedName>
        <fullName evidence="1">Uncharacterized protein</fullName>
    </submittedName>
</protein>
<evidence type="ECO:0000313" key="2">
    <source>
        <dbReference type="Proteomes" id="UP001165960"/>
    </source>
</evidence>